<protein>
    <submittedName>
        <fullName evidence="1">39855_t:CDS:1</fullName>
    </submittedName>
</protein>
<gene>
    <name evidence="1" type="ORF">GMARGA_LOCUS3423</name>
</gene>
<name>A0ABM8W510_GIGMA</name>
<dbReference type="Proteomes" id="UP000789901">
    <property type="component" value="Unassembled WGS sequence"/>
</dbReference>
<proteinExistence type="predicted"/>
<organism evidence="1 2">
    <name type="scientific">Gigaspora margarita</name>
    <dbReference type="NCBI Taxonomy" id="4874"/>
    <lineage>
        <taxon>Eukaryota</taxon>
        <taxon>Fungi</taxon>
        <taxon>Fungi incertae sedis</taxon>
        <taxon>Mucoromycota</taxon>
        <taxon>Glomeromycotina</taxon>
        <taxon>Glomeromycetes</taxon>
        <taxon>Diversisporales</taxon>
        <taxon>Gigasporaceae</taxon>
        <taxon>Gigaspora</taxon>
    </lineage>
</organism>
<evidence type="ECO:0000313" key="1">
    <source>
        <dbReference type="EMBL" id="CAG8526676.1"/>
    </source>
</evidence>
<sequence length="76" mass="8809">MDSKIVNVVISLSNCIIHEFSQLKKSLEFNYLDSKFKNKIRAKSNPKFQTLCKNEYAKFQTLLKGEYESLSTDEAI</sequence>
<reference evidence="1 2" key="1">
    <citation type="submission" date="2021-06" db="EMBL/GenBank/DDBJ databases">
        <authorList>
            <person name="Kallberg Y."/>
            <person name="Tangrot J."/>
            <person name="Rosling A."/>
        </authorList>
    </citation>
    <scope>NUCLEOTIDE SEQUENCE [LARGE SCALE GENOMIC DNA]</scope>
    <source>
        <strain evidence="1 2">120-4 pot B 10/14</strain>
    </source>
</reference>
<comment type="caution">
    <text evidence="1">The sequence shown here is derived from an EMBL/GenBank/DDBJ whole genome shotgun (WGS) entry which is preliminary data.</text>
</comment>
<evidence type="ECO:0000313" key="2">
    <source>
        <dbReference type="Proteomes" id="UP000789901"/>
    </source>
</evidence>
<keyword evidence="2" id="KW-1185">Reference proteome</keyword>
<accession>A0ABM8W510</accession>
<dbReference type="EMBL" id="CAJVQB010001219">
    <property type="protein sequence ID" value="CAG8526676.1"/>
    <property type="molecule type" value="Genomic_DNA"/>
</dbReference>